<dbReference type="InterPro" id="IPR051678">
    <property type="entry name" value="AGP_Transferase"/>
</dbReference>
<dbReference type="SUPFAM" id="SSF56112">
    <property type="entry name" value="Protein kinase-like (PK-like)"/>
    <property type="match status" value="1"/>
</dbReference>
<evidence type="ECO:0000259" key="1">
    <source>
        <dbReference type="Pfam" id="PF01636"/>
    </source>
</evidence>
<dbReference type="AlphaFoldDB" id="S7RHT3"/>
<gene>
    <name evidence="2" type="ORF">GLOTRDRAFT_95811</name>
</gene>
<proteinExistence type="predicted"/>
<keyword evidence="3" id="KW-1185">Reference proteome</keyword>
<organism evidence="2 3">
    <name type="scientific">Gloeophyllum trabeum (strain ATCC 11539 / FP-39264 / Madison 617)</name>
    <name type="common">Brown rot fungus</name>
    <dbReference type="NCBI Taxonomy" id="670483"/>
    <lineage>
        <taxon>Eukaryota</taxon>
        <taxon>Fungi</taxon>
        <taxon>Dikarya</taxon>
        <taxon>Basidiomycota</taxon>
        <taxon>Agaricomycotina</taxon>
        <taxon>Agaricomycetes</taxon>
        <taxon>Gloeophyllales</taxon>
        <taxon>Gloeophyllaceae</taxon>
        <taxon>Gloeophyllum</taxon>
    </lineage>
</organism>
<evidence type="ECO:0000313" key="3">
    <source>
        <dbReference type="Proteomes" id="UP000030669"/>
    </source>
</evidence>
<dbReference type="Gene3D" id="3.90.1200.10">
    <property type="match status" value="1"/>
</dbReference>
<name>S7RHT3_GLOTA</name>
<dbReference type="EMBL" id="KB469308">
    <property type="protein sequence ID" value="EPQ52154.1"/>
    <property type="molecule type" value="Genomic_DNA"/>
</dbReference>
<dbReference type="PANTHER" id="PTHR21310:SF13">
    <property type="entry name" value="AMINOGLYCOSIDE PHOSPHOTRANSFERASE DOMAIN-CONTAINING PROTEIN"/>
    <property type="match status" value="1"/>
</dbReference>
<dbReference type="HOGENOM" id="CLU_778566_0_0_1"/>
<dbReference type="eggNOG" id="ENOG502RXBQ">
    <property type="taxonomic scope" value="Eukaryota"/>
</dbReference>
<reference evidence="2 3" key="1">
    <citation type="journal article" date="2012" name="Science">
        <title>The Paleozoic origin of enzymatic lignin decomposition reconstructed from 31 fungal genomes.</title>
        <authorList>
            <person name="Floudas D."/>
            <person name="Binder M."/>
            <person name="Riley R."/>
            <person name="Barry K."/>
            <person name="Blanchette R.A."/>
            <person name="Henrissat B."/>
            <person name="Martinez A.T."/>
            <person name="Otillar R."/>
            <person name="Spatafora J.W."/>
            <person name="Yadav J.S."/>
            <person name="Aerts A."/>
            <person name="Benoit I."/>
            <person name="Boyd A."/>
            <person name="Carlson A."/>
            <person name="Copeland A."/>
            <person name="Coutinho P.M."/>
            <person name="de Vries R.P."/>
            <person name="Ferreira P."/>
            <person name="Findley K."/>
            <person name="Foster B."/>
            <person name="Gaskell J."/>
            <person name="Glotzer D."/>
            <person name="Gorecki P."/>
            <person name="Heitman J."/>
            <person name="Hesse C."/>
            <person name="Hori C."/>
            <person name="Igarashi K."/>
            <person name="Jurgens J.A."/>
            <person name="Kallen N."/>
            <person name="Kersten P."/>
            <person name="Kohler A."/>
            <person name="Kuees U."/>
            <person name="Kumar T.K.A."/>
            <person name="Kuo A."/>
            <person name="LaButti K."/>
            <person name="Larrondo L.F."/>
            <person name="Lindquist E."/>
            <person name="Ling A."/>
            <person name="Lombard V."/>
            <person name="Lucas S."/>
            <person name="Lundell T."/>
            <person name="Martin R."/>
            <person name="McLaughlin D.J."/>
            <person name="Morgenstern I."/>
            <person name="Morin E."/>
            <person name="Murat C."/>
            <person name="Nagy L.G."/>
            <person name="Nolan M."/>
            <person name="Ohm R.A."/>
            <person name="Patyshakuliyeva A."/>
            <person name="Rokas A."/>
            <person name="Ruiz-Duenas F.J."/>
            <person name="Sabat G."/>
            <person name="Salamov A."/>
            <person name="Samejima M."/>
            <person name="Schmutz J."/>
            <person name="Slot J.C."/>
            <person name="St John F."/>
            <person name="Stenlid J."/>
            <person name="Sun H."/>
            <person name="Sun S."/>
            <person name="Syed K."/>
            <person name="Tsang A."/>
            <person name="Wiebenga A."/>
            <person name="Young D."/>
            <person name="Pisabarro A."/>
            <person name="Eastwood D.C."/>
            <person name="Martin F."/>
            <person name="Cullen D."/>
            <person name="Grigoriev I.V."/>
            <person name="Hibbett D.S."/>
        </authorList>
    </citation>
    <scope>NUCLEOTIDE SEQUENCE [LARGE SCALE GENOMIC DNA]</scope>
    <source>
        <strain evidence="2 3">ATCC 11539</strain>
    </source>
</reference>
<dbReference type="GeneID" id="19309765"/>
<dbReference type="GO" id="GO:0016301">
    <property type="term" value="F:kinase activity"/>
    <property type="evidence" value="ECO:0007669"/>
    <property type="project" value="UniProtKB-KW"/>
</dbReference>
<dbReference type="Pfam" id="PF01636">
    <property type="entry name" value="APH"/>
    <property type="match status" value="1"/>
</dbReference>
<keyword evidence="2" id="KW-0418">Kinase</keyword>
<dbReference type="Gene3D" id="3.30.200.20">
    <property type="entry name" value="Phosphorylase Kinase, domain 1"/>
    <property type="match status" value="1"/>
</dbReference>
<protein>
    <submittedName>
        <fullName evidence="2">Kinase-like protein</fullName>
    </submittedName>
</protein>
<dbReference type="KEGG" id="gtr:GLOTRDRAFT_95811"/>
<dbReference type="OMA" id="RYKPEAN"/>
<sequence>MAEESYEFIDNGVKMYLVLDKISERFSDPCVAVERHKQGSHHMTYIVTLESGIKRLVRVSYPFLRDYGSGIVPPSKMKSEVATMKYVREHTRIPVPEVLHYDGDEDGSVGAEWMVLEFINGLSLYHLWPDMSCDSRRAVAHSLANVFHQLLALRFNNIGSLQENEGGEISVGPMTFMPSNNTHHTAPPDSTKCGPFVSIKQWILALATGDLDFETSDTDTSEGSERRAAVVQDIQATTVFDDESLQDFCAIALEHVDLKLNNILVDPNDHTAIVGVIDWEGARTVPLFAIQPRWYLGIQHATSDEKNEMQVYTRAAVRSLDPVWFAATDDQGRSLREVLHRAMYSRWDPVVFSFEGTDVYQRGIPPAGTDP</sequence>
<feature type="domain" description="Aminoglycoside phosphotransferase" evidence="1">
    <location>
        <begin position="34"/>
        <end position="284"/>
    </location>
</feature>
<dbReference type="InterPro" id="IPR011009">
    <property type="entry name" value="Kinase-like_dom_sf"/>
</dbReference>
<keyword evidence="2" id="KW-0808">Transferase</keyword>
<dbReference type="RefSeq" id="XP_007869340.1">
    <property type="nucleotide sequence ID" value="XM_007871149.1"/>
</dbReference>
<evidence type="ECO:0000313" key="2">
    <source>
        <dbReference type="EMBL" id="EPQ52154.1"/>
    </source>
</evidence>
<dbReference type="InterPro" id="IPR002575">
    <property type="entry name" value="Aminoglycoside_PTrfase"/>
</dbReference>
<dbReference type="OrthoDB" id="10003767at2759"/>
<dbReference type="PANTHER" id="PTHR21310">
    <property type="entry name" value="AMINOGLYCOSIDE PHOSPHOTRANSFERASE-RELATED-RELATED"/>
    <property type="match status" value="1"/>
</dbReference>
<accession>S7RHT3</accession>
<dbReference type="Proteomes" id="UP000030669">
    <property type="component" value="Unassembled WGS sequence"/>
</dbReference>